<name>A0A4R7Z4Z6_9FIRM</name>
<evidence type="ECO:0000256" key="1">
    <source>
        <dbReference type="ARBA" id="ARBA00005336"/>
    </source>
</evidence>
<dbReference type="InterPro" id="IPR001764">
    <property type="entry name" value="Glyco_hydro_3_N"/>
</dbReference>
<dbReference type="SMART" id="SM01217">
    <property type="entry name" value="Fn3_like"/>
    <property type="match status" value="1"/>
</dbReference>
<dbReference type="EMBL" id="SODA01000014">
    <property type="protein sequence ID" value="TDW02938.1"/>
    <property type="molecule type" value="Genomic_DNA"/>
</dbReference>
<dbReference type="InterPro" id="IPR026891">
    <property type="entry name" value="Fn3-like"/>
</dbReference>
<dbReference type="OrthoDB" id="98455at2"/>
<dbReference type="Gene3D" id="3.40.50.1700">
    <property type="entry name" value="Glycoside hydrolase family 3 C-terminal domain"/>
    <property type="match status" value="2"/>
</dbReference>
<dbReference type="Proteomes" id="UP000294697">
    <property type="component" value="Unassembled WGS sequence"/>
</dbReference>
<sequence>MEKNIDKILKELTLKEKASLLSGGDFWQTEAVERLDIPSIFLVDGPHGVRYVADRHHADPAKKATCFPTAVNLAASWDLAIIEKVAAALAEEAKALGVDVLLGPGINIKRSPLGGRNFEYFSEDPFLSARLAVKFIRTVQKNGIGTSLKHYTANNQEYKRFSIDAQIDERPLREIYLAAFEKVVKEANPWTIMAAYNQINGDFATENEYLLKDILRDEWGHDNLIVSDWWAVHNRVKALKAGLDLEMPGPDPVNDQKIVEAVEAGELAEEKVDESVTRILDLILKAQSTTKEKNELPAAEHHQLAREVAAETIILLKNQGDLLPLTEAKLEEKESLLVVGELAEEVRYQGIGSSQVNPTRLDTHYQALEDKFSEQLKLHYTPGYSSEAEREENENLKEKALREAENKDYVIIYAGLPDKVEAEGYDRDDMQLPEAQNQLIKEIAAANPNIIVVLNNGSAVDLREWIDNVSAVIEAGLPGQAGALALADIIAGEVNPSAKLAESYPLQLEDNPSYLNFPGSSGTVRYGEGIYIGYRYYDKKNQELLFPFGYGLSYTEFAYRALEAPDHLEAGEKLKVKVLIENTGLFKGKEIVQLYISQNNPGLDRPPKELKAFGKIELDAGEKQWLELEVDHQDLAYYHPDAGWIVEADQFKIMIGASSRDIKFTEEIQVESRQRLKALTAETPLEDWLADPLGKKAVTEVLSSEQIEEAGFFKPWPIYRLHFFAADQVSLEEIEEILDIYRDL</sequence>
<dbReference type="RefSeq" id="WP_111570876.1">
    <property type="nucleotide sequence ID" value="NZ_QLME01000001.1"/>
</dbReference>
<accession>A0A4R7Z4Z6</accession>
<dbReference type="PANTHER" id="PTHR42715:SF10">
    <property type="entry name" value="BETA-GLUCOSIDASE"/>
    <property type="match status" value="1"/>
</dbReference>
<organism evidence="4 5">
    <name type="scientific">Halanaerobium saccharolyticum</name>
    <dbReference type="NCBI Taxonomy" id="43595"/>
    <lineage>
        <taxon>Bacteria</taxon>
        <taxon>Bacillati</taxon>
        <taxon>Bacillota</taxon>
        <taxon>Clostridia</taxon>
        <taxon>Halanaerobiales</taxon>
        <taxon>Halanaerobiaceae</taxon>
        <taxon>Halanaerobium</taxon>
    </lineage>
</organism>
<proteinExistence type="inferred from homology"/>
<dbReference type="GO" id="GO:0008422">
    <property type="term" value="F:beta-glucosidase activity"/>
    <property type="evidence" value="ECO:0007669"/>
    <property type="project" value="UniProtKB-ARBA"/>
</dbReference>
<evidence type="ECO:0000313" key="4">
    <source>
        <dbReference type="EMBL" id="TDW02938.1"/>
    </source>
</evidence>
<keyword evidence="2" id="KW-0378">Hydrolase</keyword>
<dbReference type="Pfam" id="PF01915">
    <property type="entry name" value="Glyco_hydro_3_C"/>
    <property type="match status" value="1"/>
</dbReference>
<dbReference type="PANTHER" id="PTHR42715">
    <property type="entry name" value="BETA-GLUCOSIDASE"/>
    <property type="match status" value="1"/>
</dbReference>
<dbReference type="InterPro" id="IPR036881">
    <property type="entry name" value="Glyco_hydro_3_C_sf"/>
</dbReference>
<evidence type="ECO:0000313" key="5">
    <source>
        <dbReference type="Proteomes" id="UP000294697"/>
    </source>
</evidence>
<evidence type="ECO:0000259" key="3">
    <source>
        <dbReference type="SMART" id="SM01217"/>
    </source>
</evidence>
<dbReference type="InterPro" id="IPR036962">
    <property type="entry name" value="Glyco_hydro_3_N_sf"/>
</dbReference>
<dbReference type="InterPro" id="IPR050288">
    <property type="entry name" value="Cellulose_deg_GH3"/>
</dbReference>
<dbReference type="PRINTS" id="PR00133">
    <property type="entry name" value="GLHYDRLASE3"/>
</dbReference>
<protein>
    <submittedName>
        <fullName evidence="4">Beta-glucosidase</fullName>
    </submittedName>
</protein>
<reference evidence="4 5" key="1">
    <citation type="submission" date="2019-03" db="EMBL/GenBank/DDBJ databases">
        <title>Subsurface microbial communities from deep shales in Ohio and West Virginia, USA.</title>
        <authorList>
            <person name="Wrighton K."/>
        </authorList>
    </citation>
    <scope>NUCLEOTIDE SEQUENCE [LARGE SCALE GENOMIC DNA]</scope>
    <source>
        <strain evidence="4 5">MSL9.2</strain>
    </source>
</reference>
<dbReference type="InterPro" id="IPR013783">
    <property type="entry name" value="Ig-like_fold"/>
</dbReference>
<dbReference type="GO" id="GO:0005975">
    <property type="term" value="P:carbohydrate metabolic process"/>
    <property type="evidence" value="ECO:0007669"/>
    <property type="project" value="InterPro"/>
</dbReference>
<gene>
    <name evidence="4" type="ORF">C8C77_11427</name>
</gene>
<comment type="similarity">
    <text evidence="1">Belongs to the glycosyl hydrolase 3 family.</text>
</comment>
<dbReference type="Pfam" id="PF14310">
    <property type="entry name" value="Fn3-like"/>
    <property type="match status" value="1"/>
</dbReference>
<dbReference type="Gene3D" id="2.60.40.10">
    <property type="entry name" value="Immunoglobulins"/>
    <property type="match status" value="1"/>
</dbReference>
<dbReference type="Pfam" id="PF00933">
    <property type="entry name" value="Glyco_hydro_3"/>
    <property type="match status" value="1"/>
</dbReference>
<dbReference type="FunFam" id="2.60.40.10:FF:000495">
    <property type="entry name" value="Periplasmic beta-glucosidase"/>
    <property type="match status" value="1"/>
</dbReference>
<feature type="domain" description="Fibronectin type III-like" evidence="3">
    <location>
        <begin position="590"/>
        <end position="659"/>
    </location>
</feature>
<dbReference type="InterPro" id="IPR017853">
    <property type="entry name" value="GH"/>
</dbReference>
<dbReference type="SUPFAM" id="SSF51445">
    <property type="entry name" value="(Trans)glycosidases"/>
    <property type="match status" value="1"/>
</dbReference>
<dbReference type="AlphaFoldDB" id="A0A4R7Z4Z6"/>
<dbReference type="InterPro" id="IPR002772">
    <property type="entry name" value="Glyco_hydro_3_C"/>
</dbReference>
<dbReference type="Gene3D" id="3.20.20.300">
    <property type="entry name" value="Glycoside hydrolase, family 3, N-terminal domain"/>
    <property type="match status" value="2"/>
</dbReference>
<dbReference type="SUPFAM" id="SSF52279">
    <property type="entry name" value="Beta-D-glucan exohydrolase, C-terminal domain"/>
    <property type="match status" value="1"/>
</dbReference>
<comment type="caution">
    <text evidence="4">The sequence shown here is derived from an EMBL/GenBank/DDBJ whole genome shotgun (WGS) entry which is preliminary data.</text>
</comment>
<evidence type="ECO:0000256" key="2">
    <source>
        <dbReference type="ARBA" id="ARBA00022801"/>
    </source>
</evidence>